<reference evidence="3 4" key="2">
    <citation type="submission" date="2023-12" db="EMBL/GenBank/DDBJ databases">
        <title>Description of an unclassified Opitutus bacterium of Verrucomicrobiota.</title>
        <authorList>
            <person name="Zhang D.-F."/>
        </authorList>
    </citation>
    <scope>NUCLEOTIDE SEQUENCE [LARGE SCALE GENOMIC DNA]</scope>
    <source>
        <strain evidence="3 4">WL0086</strain>
    </source>
</reference>
<dbReference type="Pfam" id="PF04509">
    <property type="entry name" value="CheC"/>
    <property type="match status" value="1"/>
</dbReference>
<accession>A0ABZ1C5P3</accession>
<evidence type="ECO:0000259" key="2">
    <source>
        <dbReference type="Pfam" id="PF04509"/>
    </source>
</evidence>
<gene>
    <name evidence="3" type="ORF">K1X11_017825</name>
</gene>
<dbReference type="InterPro" id="IPR028976">
    <property type="entry name" value="CheC-like_sf"/>
</dbReference>
<protein>
    <submittedName>
        <fullName evidence="3">Chemotaxis protein CheC</fullName>
    </submittedName>
</protein>
<feature type="domain" description="CheC-like protein" evidence="2">
    <location>
        <begin position="11"/>
        <end position="46"/>
    </location>
</feature>
<keyword evidence="4" id="KW-1185">Reference proteome</keyword>
<organism evidence="3 4">
    <name type="scientific">Actomonas aquatica</name>
    <dbReference type="NCBI Taxonomy" id="2866162"/>
    <lineage>
        <taxon>Bacteria</taxon>
        <taxon>Pseudomonadati</taxon>
        <taxon>Verrucomicrobiota</taxon>
        <taxon>Opitutia</taxon>
        <taxon>Opitutales</taxon>
        <taxon>Opitutaceae</taxon>
        <taxon>Actomonas</taxon>
    </lineage>
</organism>
<reference evidence="3 4" key="1">
    <citation type="submission" date="2021-08" db="EMBL/GenBank/DDBJ databases">
        <authorList>
            <person name="Zhang D."/>
            <person name="Zhang A."/>
            <person name="Wang L."/>
        </authorList>
    </citation>
    <scope>NUCLEOTIDE SEQUENCE [LARGE SCALE GENOMIC DNA]</scope>
    <source>
        <strain evidence="3 4">WL0086</strain>
    </source>
</reference>
<dbReference type="SUPFAM" id="SSF103039">
    <property type="entry name" value="CheC-like"/>
    <property type="match status" value="1"/>
</dbReference>
<dbReference type="RefSeq" id="WP_221030512.1">
    <property type="nucleotide sequence ID" value="NZ_CP139781.1"/>
</dbReference>
<dbReference type="Gene3D" id="3.40.1550.10">
    <property type="entry name" value="CheC-like"/>
    <property type="match status" value="1"/>
</dbReference>
<keyword evidence="1" id="KW-0145">Chemotaxis</keyword>
<evidence type="ECO:0000313" key="3">
    <source>
        <dbReference type="EMBL" id="WRQ86675.1"/>
    </source>
</evidence>
<name>A0ABZ1C5P3_9BACT</name>
<dbReference type="CDD" id="cd17910">
    <property type="entry name" value="CheC_ClassII"/>
    <property type="match status" value="1"/>
</dbReference>
<proteinExistence type="predicted"/>
<evidence type="ECO:0000256" key="1">
    <source>
        <dbReference type="ARBA" id="ARBA00022500"/>
    </source>
</evidence>
<dbReference type="Proteomes" id="UP000738431">
    <property type="component" value="Chromosome"/>
</dbReference>
<sequence length="204" mass="22023">MSGELKTDEVVLDALRELVNIGMGRAAASISEITARPIGVDVPVVEVLESFAGQHLPDLDQKVAVRVTMPFVGDIRGHGLLVLSEGGAGRLVELLMGHRRLGNVFDEDEQSALLEVGNITLNCVIGLLLNELHGEVEYQIPQLHLRGFDETVDLISDLQNGDVGGMLIRAGLRVESEGICGYLMMLMQEGDLETLLTQVSRIAA</sequence>
<evidence type="ECO:0000313" key="4">
    <source>
        <dbReference type="Proteomes" id="UP000738431"/>
    </source>
</evidence>
<dbReference type="InterPro" id="IPR007597">
    <property type="entry name" value="CheC"/>
</dbReference>
<dbReference type="EMBL" id="CP139781">
    <property type="protein sequence ID" value="WRQ86675.1"/>
    <property type="molecule type" value="Genomic_DNA"/>
</dbReference>